<dbReference type="GeneID" id="19878950"/>
<dbReference type="HOGENOM" id="CLU_927580_0_0_1"/>
<dbReference type="Proteomes" id="UP000011081">
    <property type="component" value="Unassembled WGS sequence"/>
</dbReference>
<evidence type="ECO:0000313" key="2">
    <source>
        <dbReference type="Proteomes" id="UP000011081"/>
    </source>
</evidence>
<dbReference type="InParanoid" id="L2GVQ4"/>
<organism evidence="1 2">
    <name type="scientific">Vavraia culicis (isolate floridensis)</name>
    <name type="common">Microsporidian parasite</name>
    <dbReference type="NCBI Taxonomy" id="948595"/>
    <lineage>
        <taxon>Eukaryota</taxon>
        <taxon>Fungi</taxon>
        <taxon>Fungi incertae sedis</taxon>
        <taxon>Microsporidia</taxon>
        <taxon>Pleistophoridae</taxon>
        <taxon>Vavraia</taxon>
    </lineage>
</organism>
<reference evidence="2" key="1">
    <citation type="submission" date="2011-03" db="EMBL/GenBank/DDBJ databases">
        <title>The genome sequence of Vavraia culicis strain floridensis.</title>
        <authorList>
            <consortium name="The Broad Institute Genome Sequencing Platform"/>
            <person name="Cuomo C."/>
            <person name="Becnel J."/>
            <person name="Sanscrainte N."/>
            <person name="Young S.K."/>
            <person name="Zeng Q."/>
            <person name="Gargeya S."/>
            <person name="Fitzgerald M."/>
            <person name="Haas B."/>
            <person name="Abouelleil A."/>
            <person name="Alvarado L."/>
            <person name="Arachchi H.M."/>
            <person name="Berlin A."/>
            <person name="Chapman S.B."/>
            <person name="Gearin G."/>
            <person name="Goldberg J."/>
            <person name="Griggs A."/>
            <person name="Gujja S."/>
            <person name="Hansen M."/>
            <person name="Heiman D."/>
            <person name="Howarth C."/>
            <person name="Larimer J."/>
            <person name="Lui A."/>
            <person name="MacDonald P.J.P."/>
            <person name="McCowen C."/>
            <person name="Montmayeur A."/>
            <person name="Murphy C."/>
            <person name="Neiman D."/>
            <person name="Pearson M."/>
            <person name="Priest M."/>
            <person name="Roberts A."/>
            <person name="Saif S."/>
            <person name="Shea T."/>
            <person name="Sisk P."/>
            <person name="Stolte C."/>
            <person name="Sykes S."/>
            <person name="Wortman J."/>
            <person name="Nusbaum C."/>
            <person name="Birren B."/>
        </authorList>
    </citation>
    <scope>NUCLEOTIDE SEQUENCE [LARGE SCALE GENOMIC DNA]</scope>
    <source>
        <strain evidence="2">floridensis</strain>
    </source>
</reference>
<dbReference type="AlphaFoldDB" id="L2GVQ4"/>
<dbReference type="OrthoDB" id="2188983at2759"/>
<gene>
    <name evidence="1" type="ORF">VCUG_01068</name>
</gene>
<dbReference type="OMA" id="ANINLYF"/>
<keyword evidence="2" id="KW-1185">Reference proteome</keyword>
<name>L2GVQ4_VAVCU</name>
<accession>L2GVQ4</accession>
<dbReference type="EMBL" id="GL877418">
    <property type="protein sequence ID" value="ELA47417.1"/>
    <property type="molecule type" value="Genomic_DNA"/>
</dbReference>
<evidence type="ECO:0000313" key="1">
    <source>
        <dbReference type="EMBL" id="ELA47417.1"/>
    </source>
</evidence>
<protein>
    <submittedName>
        <fullName evidence="1">Uncharacterized protein</fullName>
    </submittedName>
</protein>
<dbReference type="VEuPathDB" id="MicrosporidiaDB:VCUG_01068"/>
<sequence>MEFTCQRQLFGVFESPLDFIEAYAEIYDNQKKEPIKVFYDEIPYSQVFEQQILNSLYECKDETIFFKTEKLIDSMKQREFYDHRFYDRCKDLYIKGVAVLLDNVENSLFNDEILLGHINYQVFTEDTKLQKREFVENVLKLYKFTNYNINITNFLVYLMENNFKKSLGNIKAFVDQMCIHKYYLHELNKALLVFPESKFRDERELYKKISISEYLLGAERVLEYSFDEYFVRLLSAVKVFIESQEPDNAYLMIMNLLSELSLRDIGIDEKLLEGIKNLAKSLLV</sequence>
<proteinExistence type="predicted"/>
<dbReference type="RefSeq" id="XP_008074088.1">
    <property type="nucleotide sequence ID" value="XM_008075897.1"/>
</dbReference>